<feature type="modified residue" description="N6-(pyridoxal phosphate)lysine" evidence="6">
    <location>
        <position position="218"/>
    </location>
</feature>
<organism evidence="8 9">
    <name type="scientific">Aeromicrobium fastidiosum</name>
    <dbReference type="NCBI Taxonomy" id="52699"/>
    <lineage>
        <taxon>Bacteria</taxon>
        <taxon>Bacillati</taxon>
        <taxon>Actinomycetota</taxon>
        <taxon>Actinomycetes</taxon>
        <taxon>Propionibacteriales</taxon>
        <taxon>Nocardioidaceae</taxon>
        <taxon>Aeromicrobium</taxon>
    </lineage>
</organism>
<dbReference type="Gene3D" id="3.90.1150.10">
    <property type="entry name" value="Aspartate Aminotransferase, domain 1"/>
    <property type="match status" value="1"/>
</dbReference>
<dbReference type="HAMAP" id="MF_01023">
    <property type="entry name" value="HisC_aminotrans_2"/>
    <property type="match status" value="1"/>
</dbReference>
<dbReference type="NCBIfam" id="NF002878">
    <property type="entry name" value="PRK03321.1"/>
    <property type="match status" value="1"/>
</dbReference>
<dbReference type="InterPro" id="IPR050106">
    <property type="entry name" value="HistidinolP_aminotransfase"/>
</dbReference>
<reference evidence="8" key="1">
    <citation type="submission" date="2019-09" db="EMBL/GenBank/DDBJ databases">
        <authorList>
            <person name="Li J."/>
        </authorList>
    </citation>
    <scope>NUCLEOTIDE SEQUENCE [LARGE SCALE GENOMIC DNA]</scope>
    <source>
        <strain evidence="8">NRBC 14897</strain>
    </source>
</reference>
<dbReference type="InterPro" id="IPR024892">
    <property type="entry name" value="ArAT"/>
</dbReference>
<evidence type="ECO:0000256" key="6">
    <source>
        <dbReference type="HAMAP-Rule" id="MF_01513"/>
    </source>
</evidence>
<dbReference type="HAMAP" id="MF_01513">
    <property type="entry name" value="Phe_aminotrans_2"/>
    <property type="match status" value="1"/>
</dbReference>
<dbReference type="EMBL" id="SDPP02000001">
    <property type="protein sequence ID" value="KAA1380205.1"/>
    <property type="molecule type" value="Genomic_DNA"/>
</dbReference>
<evidence type="ECO:0000256" key="2">
    <source>
        <dbReference type="ARBA" id="ARBA00011738"/>
    </source>
</evidence>
<dbReference type="Gene3D" id="3.40.640.10">
    <property type="entry name" value="Type I PLP-dependent aspartate aminotransferase-like (Major domain)"/>
    <property type="match status" value="1"/>
</dbReference>
<comment type="subunit">
    <text evidence="2 6">Homodimer.</text>
</comment>
<dbReference type="GO" id="GO:0008793">
    <property type="term" value="F:aromatic-amino-acid transaminase activity"/>
    <property type="evidence" value="ECO:0007669"/>
    <property type="project" value="UniProtKB-UniRule"/>
</dbReference>
<dbReference type="InterPro" id="IPR015422">
    <property type="entry name" value="PyrdxlP-dep_Trfase_small"/>
</dbReference>
<protein>
    <recommendedName>
        <fullName evidence="6">Aromatic amino acid aminotransferase</fullName>
        <shortName evidence="6">ArAT</shortName>
        <ecNumber evidence="6">2.6.1.57</ecNumber>
    </recommendedName>
</protein>
<dbReference type="PROSITE" id="PS00599">
    <property type="entry name" value="AA_TRANSFER_CLASS_2"/>
    <property type="match status" value="1"/>
</dbReference>
<comment type="cofactor">
    <cofactor evidence="1 6">
        <name>pyridoxal 5'-phosphate</name>
        <dbReference type="ChEBI" id="CHEBI:597326"/>
    </cofactor>
</comment>
<dbReference type="PANTHER" id="PTHR43643:SF3">
    <property type="entry name" value="HISTIDINOL-PHOSPHATE AMINOTRANSFERASE"/>
    <property type="match status" value="1"/>
</dbReference>
<evidence type="ECO:0000256" key="5">
    <source>
        <dbReference type="ARBA" id="ARBA00022898"/>
    </source>
</evidence>
<evidence type="ECO:0000259" key="7">
    <source>
        <dbReference type="Pfam" id="PF00155"/>
    </source>
</evidence>
<keyword evidence="9" id="KW-1185">Reference proteome</keyword>
<comment type="function">
    <text evidence="6">Aminotransferase that catalyzes the conversion of aromatic amino acids and 2-oxoglutarate into corresponding aromatic oxo acids and L-glutamate.</text>
</comment>
<dbReference type="PANTHER" id="PTHR43643">
    <property type="entry name" value="HISTIDINOL-PHOSPHATE AMINOTRANSFERASE 2"/>
    <property type="match status" value="1"/>
</dbReference>
<keyword evidence="3 6" id="KW-0032">Aminotransferase</keyword>
<dbReference type="RefSeq" id="WP_129180446.1">
    <property type="nucleotide sequence ID" value="NZ_JAGIOG010000001.1"/>
</dbReference>
<sequence>MTTPRARQALDGIPVYRAGRAASSDDHKLSSNENPYAPLPGVIERAAAELGRMNRYPDAGMTELYAALSARFGLPADHFAAGTGSVAVLFALLTAHLEQGDEIVYAWRSFEAYPIAADLTGATTVRVPLRPDATHDLDAMAAAVTDRTKVVLVCTPNNPTGPVVSAEALSAFLTKVPSHVLVVVDEAYVEFVRDPQAASGLAALAEHPNVVVLRTFSKAYGLAGLRVGYAVARPEVAIAIRKATPPFAVTDLSQAAAVASLESQDLLDERVEAIVQERVAMLAALREQGWDVPDTEANFVWLPLGDDALDFAASCDPVSVRPFAGEGVRVSIGAPAVNAELLAAAAAFRRLRDV</sequence>
<dbReference type="Pfam" id="PF00155">
    <property type="entry name" value="Aminotran_1_2"/>
    <property type="match status" value="1"/>
</dbReference>
<dbReference type="InterPro" id="IPR005861">
    <property type="entry name" value="HisP_aminotrans"/>
</dbReference>
<comment type="caution">
    <text evidence="8">The sequence shown here is derived from an EMBL/GenBank/DDBJ whole genome shotgun (WGS) entry which is preliminary data.</text>
</comment>
<dbReference type="GO" id="GO:0000105">
    <property type="term" value="P:L-histidine biosynthetic process"/>
    <property type="evidence" value="ECO:0007669"/>
    <property type="project" value="InterPro"/>
</dbReference>
<evidence type="ECO:0000256" key="4">
    <source>
        <dbReference type="ARBA" id="ARBA00022679"/>
    </source>
</evidence>
<evidence type="ECO:0000256" key="3">
    <source>
        <dbReference type="ARBA" id="ARBA00022576"/>
    </source>
</evidence>
<evidence type="ECO:0000256" key="1">
    <source>
        <dbReference type="ARBA" id="ARBA00001933"/>
    </source>
</evidence>
<dbReference type="InterPro" id="IPR015421">
    <property type="entry name" value="PyrdxlP-dep_Trfase_major"/>
</dbReference>
<dbReference type="InterPro" id="IPR015424">
    <property type="entry name" value="PyrdxlP-dep_Trfase"/>
</dbReference>
<gene>
    <name evidence="6" type="primary">pat</name>
    <name evidence="8" type="ORF">ESP62_003140</name>
</gene>
<dbReference type="SUPFAM" id="SSF53383">
    <property type="entry name" value="PLP-dependent transferases"/>
    <property type="match status" value="1"/>
</dbReference>
<dbReference type="AlphaFoldDB" id="A0A641AQI7"/>
<dbReference type="EC" id="2.6.1.57" evidence="6"/>
<keyword evidence="5 6" id="KW-0663">Pyridoxal phosphate</keyword>
<dbReference type="InterPro" id="IPR004839">
    <property type="entry name" value="Aminotransferase_I/II_large"/>
</dbReference>
<dbReference type="GO" id="GO:0030170">
    <property type="term" value="F:pyridoxal phosphate binding"/>
    <property type="evidence" value="ECO:0007669"/>
    <property type="project" value="UniProtKB-UniRule"/>
</dbReference>
<name>A0A641AQI7_9ACTN</name>
<dbReference type="InterPro" id="IPR001917">
    <property type="entry name" value="Aminotrans_II_pyridoxalP_BS"/>
</dbReference>
<evidence type="ECO:0000313" key="9">
    <source>
        <dbReference type="Proteomes" id="UP001515100"/>
    </source>
</evidence>
<evidence type="ECO:0000313" key="8">
    <source>
        <dbReference type="EMBL" id="KAA1380205.1"/>
    </source>
</evidence>
<accession>A0A641AQI7</accession>
<dbReference type="GO" id="GO:0004400">
    <property type="term" value="F:histidinol-phosphate transaminase activity"/>
    <property type="evidence" value="ECO:0007669"/>
    <property type="project" value="InterPro"/>
</dbReference>
<dbReference type="CDD" id="cd00609">
    <property type="entry name" value="AAT_like"/>
    <property type="match status" value="1"/>
</dbReference>
<proteinExistence type="inferred from homology"/>
<dbReference type="OrthoDB" id="9809616at2"/>
<keyword evidence="4 6" id="KW-0808">Transferase</keyword>
<dbReference type="Proteomes" id="UP001515100">
    <property type="component" value="Unassembled WGS sequence"/>
</dbReference>
<comment type="similarity">
    <text evidence="6">Belongs to the class-II pyridoxal-phosphate-dependent aminotransferase family.</text>
</comment>
<comment type="catalytic activity">
    <reaction evidence="6">
        <text>an aromatic L-alpha-amino acid + 2-oxoglutarate = an aromatic oxo-acid + L-glutamate</text>
        <dbReference type="Rhea" id="RHEA:17533"/>
        <dbReference type="ChEBI" id="CHEBI:16810"/>
        <dbReference type="ChEBI" id="CHEBI:29985"/>
        <dbReference type="ChEBI" id="CHEBI:73309"/>
        <dbReference type="ChEBI" id="CHEBI:84824"/>
        <dbReference type="EC" id="2.6.1.57"/>
    </reaction>
</comment>
<feature type="domain" description="Aminotransferase class I/classII large" evidence="7">
    <location>
        <begin position="28"/>
        <end position="311"/>
    </location>
</feature>